<sequence>MRIRAHHTQAYADGACCRGDAEGHGGFADLTLMVLVHVDVLAFVAAVRTAIGAMRIVVACGAR</sequence>
<proteinExistence type="predicted"/>
<evidence type="ECO:0000313" key="2">
    <source>
        <dbReference type="Proteomes" id="UP001500839"/>
    </source>
</evidence>
<evidence type="ECO:0000313" key="1">
    <source>
        <dbReference type="EMBL" id="GAA4808479.1"/>
    </source>
</evidence>
<gene>
    <name evidence="1" type="ORF">GCM10023353_10240</name>
</gene>
<accession>A0ABP9CDD7</accession>
<name>A0ABP9CDD7_9ACTN</name>
<protein>
    <submittedName>
        <fullName evidence="1">Uncharacterized protein</fullName>
    </submittedName>
</protein>
<comment type="caution">
    <text evidence="1">The sequence shown here is derived from an EMBL/GenBank/DDBJ whole genome shotgun (WGS) entry which is preliminary data.</text>
</comment>
<dbReference type="Proteomes" id="UP001500839">
    <property type="component" value="Unassembled WGS sequence"/>
</dbReference>
<organism evidence="1 2">
    <name type="scientific">Tomitella cavernea</name>
    <dbReference type="NCBI Taxonomy" id="1387982"/>
    <lineage>
        <taxon>Bacteria</taxon>
        <taxon>Bacillati</taxon>
        <taxon>Actinomycetota</taxon>
        <taxon>Actinomycetes</taxon>
        <taxon>Mycobacteriales</taxon>
        <taxon>Tomitella</taxon>
    </lineage>
</organism>
<reference evidence="2" key="1">
    <citation type="journal article" date="2019" name="Int. J. Syst. Evol. Microbiol.">
        <title>The Global Catalogue of Microorganisms (GCM) 10K type strain sequencing project: providing services to taxonomists for standard genome sequencing and annotation.</title>
        <authorList>
            <consortium name="The Broad Institute Genomics Platform"/>
            <consortium name="The Broad Institute Genome Sequencing Center for Infectious Disease"/>
            <person name="Wu L."/>
            <person name="Ma J."/>
        </authorList>
    </citation>
    <scope>NUCLEOTIDE SEQUENCE [LARGE SCALE GENOMIC DNA]</scope>
    <source>
        <strain evidence="2">JCM 18542</strain>
    </source>
</reference>
<dbReference type="EMBL" id="BAABKQ010000001">
    <property type="protein sequence ID" value="GAA4808479.1"/>
    <property type="molecule type" value="Genomic_DNA"/>
</dbReference>
<keyword evidence="2" id="KW-1185">Reference proteome</keyword>